<dbReference type="InterPro" id="IPR032675">
    <property type="entry name" value="LRR_dom_sf"/>
</dbReference>
<dbReference type="GO" id="GO:0031146">
    <property type="term" value="P:SCF-dependent proteasomal ubiquitin-dependent protein catabolic process"/>
    <property type="evidence" value="ECO:0007669"/>
    <property type="project" value="TreeGrafter"/>
</dbReference>
<evidence type="ECO:0000259" key="2">
    <source>
        <dbReference type="PROSITE" id="PS50181"/>
    </source>
</evidence>
<gene>
    <name evidence="3" type="ORF">MGAL_10B057376</name>
</gene>
<dbReference type="PANTHER" id="PTHR13318">
    <property type="entry name" value="PARTNER OF PAIRED, ISOFORM B-RELATED"/>
    <property type="match status" value="1"/>
</dbReference>
<evidence type="ECO:0000313" key="3">
    <source>
        <dbReference type="EMBL" id="VDI68965.1"/>
    </source>
</evidence>
<evidence type="ECO:0000256" key="1">
    <source>
        <dbReference type="ARBA" id="ARBA00022786"/>
    </source>
</evidence>
<dbReference type="Pfam" id="PF12937">
    <property type="entry name" value="F-box-like"/>
    <property type="match status" value="1"/>
</dbReference>
<accession>A0A8B6GTV0</accession>
<dbReference type="AlphaFoldDB" id="A0A8B6GTV0"/>
<dbReference type="SMART" id="SM00367">
    <property type="entry name" value="LRR_CC"/>
    <property type="match status" value="6"/>
</dbReference>
<dbReference type="InterPro" id="IPR001810">
    <property type="entry name" value="F-box_dom"/>
</dbReference>
<dbReference type="PROSITE" id="PS50181">
    <property type="entry name" value="FBOX"/>
    <property type="match status" value="1"/>
</dbReference>
<comment type="caution">
    <text evidence="3">The sequence shown here is derived from an EMBL/GenBank/DDBJ whole genome shotgun (WGS) entry which is preliminary data.</text>
</comment>
<keyword evidence="1" id="KW-0833">Ubl conjugation pathway</keyword>
<name>A0A8B6GTV0_MYTGA</name>
<proteinExistence type="predicted"/>
<dbReference type="OrthoDB" id="10257471at2759"/>
<dbReference type="SUPFAM" id="SSF52047">
    <property type="entry name" value="RNI-like"/>
    <property type="match status" value="1"/>
</dbReference>
<dbReference type="InterPro" id="IPR006553">
    <property type="entry name" value="Leu-rich_rpt_Cys-con_subtyp"/>
</dbReference>
<organism evidence="3 4">
    <name type="scientific">Mytilus galloprovincialis</name>
    <name type="common">Mediterranean mussel</name>
    <dbReference type="NCBI Taxonomy" id="29158"/>
    <lineage>
        <taxon>Eukaryota</taxon>
        <taxon>Metazoa</taxon>
        <taxon>Spiralia</taxon>
        <taxon>Lophotrochozoa</taxon>
        <taxon>Mollusca</taxon>
        <taxon>Bivalvia</taxon>
        <taxon>Autobranchia</taxon>
        <taxon>Pteriomorphia</taxon>
        <taxon>Mytilida</taxon>
        <taxon>Mytiloidea</taxon>
        <taxon>Mytilidae</taxon>
        <taxon>Mytilinae</taxon>
        <taxon>Mytilus</taxon>
    </lineage>
</organism>
<dbReference type="GO" id="GO:0019005">
    <property type="term" value="C:SCF ubiquitin ligase complex"/>
    <property type="evidence" value="ECO:0007669"/>
    <property type="project" value="TreeGrafter"/>
</dbReference>
<protein>
    <recommendedName>
        <fullName evidence="2">F-box domain-containing protein</fullName>
    </recommendedName>
</protein>
<evidence type="ECO:0000313" key="4">
    <source>
        <dbReference type="Proteomes" id="UP000596742"/>
    </source>
</evidence>
<dbReference type="InterPro" id="IPR036047">
    <property type="entry name" value="F-box-like_dom_sf"/>
</dbReference>
<reference evidence="3" key="1">
    <citation type="submission" date="2018-11" db="EMBL/GenBank/DDBJ databases">
        <authorList>
            <person name="Alioto T."/>
            <person name="Alioto T."/>
        </authorList>
    </citation>
    <scope>NUCLEOTIDE SEQUENCE</scope>
</reference>
<feature type="domain" description="F-box" evidence="2">
    <location>
        <begin position="1"/>
        <end position="45"/>
    </location>
</feature>
<dbReference type="Pfam" id="PF25372">
    <property type="entry name" value="DUF7885"/>
    <property type="match status" value="1"/>
</dbReference>
<sequence length="497" mass="56873">MEGLPDDVIVEIFSFLPHQLLLLEVRTVCRRWYTLSHSADLWQTVDLTLGFNQTEKQAMVSNLKRVQDHVKILKVDPRLLQTIFKNDIWQFLTLKTLHLNTLCKTTVSVLGEPNLRYPRLEKVYFSSAFDNKLVLSAFSGLKLDTFEWKYSGPFQQFRETILALGKMDNLQKVRLHVKSLDNELLSYLLKNCHTLHSLKLYFFNVNIKIDNDAFLSLTDNCSLTELGLPTTSITDESLYHISKTCPFLKLININNCFYITDVGIRHLAMNCIHLENVHIGNIPNLTNCTVQLISNKFKHLKVLNLKQCMGMENRGIANIFKKCSMLIKLNVSFCPKVNSHVLLPDKIWTSNVPLKLREISLSGNNNITSEVVFRIIKLCCCLQSFELASCPSIQSIDTASNKQGISNTRSECVQKPQKTDHSHMKSVNFIGSLNVEDSVIIALSYICPDLRNLRLTDCKKLTQNVLGVVFRNCRFIDSLEIANCTFKRKEYKDTVTL</sequence>
<dbReference type="SMART" id="SM00256">
    <property type="entry name" value="FBOX"/>
    <property type="match status" value="1"/>
</dbReference>
<dbReference type="EMBL" id="UYJE01008973">
    <property type="protein sequence ID" value="VDI68965.1"/>
    <property type="molecule type" value="Genomic_DNA"/>
</dbReference>
<dbReference type="Gene3D" id="3.80.10.10">
    <property type="entry name" value="Ribonuclease Inhibitor"/>
    <property type="match status" value="2"/>
</dbReference>
<dbReference type="Proteomes" id="UP000596742">
    <property type="component" value="Unassembled WGS sequence"/>
</dbReference>
<dbReference type="SUPFAM" id="SSF81383">
    <property type="entry name" value="F-box domain"/>
    <property type="match status" value="1"/>
</dbReference>
<keyword evidence="4" id="KW-1185">Reference proteome</keyword>
<dbReference type="Gene3D" id="1.20.1280.50">
    <property type="match status" value="1"/>
</dbReference>
<dbReference type="InterPro" id="IPR057207">
    <property type="entry name" value="FBXL15_LRR"/>
</dbReference>